<accession>A0A1Y6BDN0</accession>
<name>A0A1Y6BDN0_9BACT</name>
<dbReference type="STRING" id="1513793.SAMN06296036_1048"/>
<dbReference type="EMBL" id="FWZT01000004">
    <property type="protein sequence ID" value="SMF04656.1"/>
    <property type="molecule type" value="Genomic_DNA"/>
</dbReference>
<evidence type="ECO:0000313" key="2">
    <source>
        <dbReference type="Proteomes" id="UP000192907"/>
    </source>
</evidence>
<keyword evidence="2" id="KW-1185">Reference proteome</keyword>
<dbReference type="Proteomes" id="UP000192907">
    <property type="component" value="Unassembled WGS sequence"/>
</dbReference>
<proteinExistence type="predicted"/>
<reference evidence="2" key="1">
    <citation type="submission" date="2017-04" db="EMBL/GenBank/DDBJ databases">
        <authorList>
            <person name="Varghese N."/>
            <person name="Submissions S."/>
        </authorList>
    </citation>
    <scope>NUCLEOTIDE SEQUENCE [LARGE SCALE GENOMIC DNA]</scope>
    <source>
        <strain evidence="2">RKEM611</strain>
    </source>
</reference>
<gene>
    <name evidence="1" type="ORF">SAMN06296036_1048</name>
</gene>
<dbReference type="RefSeq" id="WP_132317047.1">
    <property type="nucleotide sequence ID" value="NZ_FWZT01000004.1"/>
</dbReference>
<dbReference type="AlphaFoldDB" id="A0A1Y6BDN0"/>
<sequence length="188" mass="21285">MLRKHLLHGTLLASTFFGLGNWRAVAEVAPEKPKVSGTISIIDPSDSERLYTVIYGKPAQLLYERIDPISLHQSFYPKGKIETVDSSGMRCYKKTENRLVRIPPSRQLIGIKAVSYACTLYLFPNESDIRNPSFDKGGVTVGNWQRTDAIYVSQDSRFLSRQQLESFDWSRVLPIDPAYPPEVHISNP</sequence>
<evidence type="ECO:0000313" key="1">
    <source>
        <dbReference type="EMBL" id="SMF04656.1"/>
    </source>
</evidence>
<protein>
    <submittedName>
        <fullName evidence="1">Uncharacterized protein</fullName>
    </submittedName>
</protein>
<organism evidence="1 2">
    <name type="scientific">Pseudobacteriovorax antillogorgiicola</name>
    <dbReference type="NCBI Taxonomy" id="1513793"/>
    <lineage>
        <taxon>Bacteria</taxon>
        <taxon>Pseudomonadati</taxon>
        <taxon>Bdellovibrionota</taxon>
        <taxon>Oligoflexia</taxon>
        <taxon>Oligoflexales</taxon>
        <taxon>Pseudobacteriovoracaceae</taxon>
        <taxon>Pseudobacteriovorax</taxon>
    </lineage>
</organism>